<keyword evidence="1" id="KW-0812">Transmembrane</keyword>
<reference evidence="3" key="1">
    <citation type="submission" date="2014-09" db="EMBL/GenBank/DDBJ databases">
        <authorList>
            <person name="Magalhaes I.L.F."/>
            <person name="Oliveira U."/>
            <person name="Santos F.R."/>
            <person name="Vidigal T.H.D.A."/>
            <person name="Brescovit A.D."/>
            <person name="Santos A.J."/>
        </authorList>
    </citation>
    <scope>NUCLEOTIDE SEQUENCE</scope>
    <source>
        <tissue evidence="3">Shoot tissue taken approximately 20 cm above the soil surface</tissue>
    </source>
</reference>
<dbReference type="AlphaFoldDB" id="A0A0A9DCE8"/>
<dbReference type="EMBL" id="GBRH01214565">
    <property type="protein sequence ID" value="JAD83330.1"/>
    <property type="molecule type" value="Transcribed_RNA"/>
</dbReference>
<proteinExistence type="predicted"/>
<evidence type="ECO:0000256" key="1">
    <source>
        <dbReference type="SAM" id="Phobius"/>
    </source>
</evidence>
<keyword evidence="1" id="KW-0472">Membrane</keyword>
<evidence type="ECO:0000313" key="3">
    <source>
        <dbReference type="EMBL" id="JAD83330.1"/>
    </source>
</evidence>
<sequence length="557" mass="64355">MPLDRNRISLPLALGFYNKTWCDQIASQYSTRASSGKDDTMTMKMRLMFTVVLMALMGSTLFINGFLHVFAPRFTLKLRLFLGRYNLEPVARILLHFAFFQFLPLLSSVSSYAEAQDDTELLLILLWMLLVELIRKKVQRIMLPTDGSSFSRGIGRFTLMDYSDEASRLVWVGYLIYSNMGRIHYHSLDAMFVILWSLGLVKLVQRVVNVWVASSSWHTARNPLLIAGYMQQLMEEEEVTENQSGCPDYVMSTCKFVVMGEDELVAVNKEERQKREEATLKLVTTPGYGYGVGKGVMPQDQAQGHYCNQNEQKQVHLLMKMKTERLVTVGKIWKMHDDFPKLFSDKRRKHLEDVCLAFSLFKMLRRRFEHYPMVEVGSAMARKVMLRGLLGLKSNDHNDKAQRPFQVLQLELEFLKNYYQQAAAPVVMSQPYLFFCNSASSVIFLLIFVAAFLYILFRNKVAAVLYCVTMGLASNPPNFPSIYLSITMLLVLTVIAIETYEFWTLFVFSNWNIVRLLCTYSLRGRLLQKFFSLHHRSTLLCSIFSQNQHRDPTGIHR</sequence>
<feature type="transmembrane region" description="Helical" evidence="1">
    <location>
        <begin position="478"/>
        <end position="497"/>
    </location>
</feature>
<keyword evidence="1" id="KW-1133">Transmembrane helix</keyword>
<dbReference type="Pfam" id="PF13968">
    <property type="entry name" value="DUF4220"/>
    <property type="match status" value="1"/>
</dbReference>
<evidence type="ECO:0000259" key="2">
    <source>
        <dbReference type="Pfam" id="PF13968"/>
    </source>
</evidence>
<feature type="domain" description="DUF4220" evidence="2">
    <location>
        <begin position="165"/>
        <end position="525"/>
    </location>
</feature>
<feature type="transmembrane region" description="Helical" evidence="1">
    <location>
        <begin position="432"/>
        <end position="457"/>
    </location>
</feature>
<name>A0A0A9DCE8_ARUDO</name>
<dbReference type="InterPro" id="IPR025315">
    <property type="entry name" value="DUF4220"/>
</dbReference>
<dbReference type="PANTHER" id="PTHR31325">
    <property type="entry name" value="OS01G0798800 PROTEIN-RELATED"/>
    <property type="match status" value="1"/>
</dbReference>
<organism evidence="3">
    <name type="scientific">Arundo donax</name>
    <name type="common">Giant reed</name>
    <name type="synonym">Donax arundinaceus</name>
    <dbReference type="NCBI Taxonomy" id="35708"/>
    <lineage>
        <taxon>Eukaryota</taxon>
        <taxon>Viridiplantae</taxon>
        <taxon>Streptophyta</taxon>
        <taxon>Embryophyta</taxon>
        <taxon>Tracheophyta</taxon>
        <taxon>Spermatophyta</taxon>
        <taxon>Magnoliopsida</taxon>
        <taxon>Liliopsida</taxon>
        <taxon>Poales</taxon>
        <taxon>Poaceae</taxon>
        <taxon>PACMAD clade</taxon>
        <taxon>Arundinoideae</taxon>
        <taxon>Arundineae</taxon>
        <taxon>Arundo</taxon>
    </lineage>
</organism>
<reference evidence="3" key="2">
    <citation type="journal article" date="2015" name="Data Brief">
        <title>Shoot transcriptome of the giant reed, Arundo donax.</title>
        <authorList>
            <person name="Barrero R.A."/>
            <person name="Guerrero F.D."/>
            <person name="Moolhuijzen P."/>
            <person name="Goolsby J.A."/>
            <person name="Tidwell J."/>
            <person name="Bellgard S.E."/>
            <person name="Bellgard M.I."/>
        </authorList>
    </citation>
    <scope>NUCLEOTIDE SEQUENCE</scope>
    <source>
        <tissue evidence="3">Shoot tissue taken approximately 20 cm above the soil surface</tissue>
    </source>
</reference>
<protein>
    <recommendedName>
        <fullName evidence="2">DUF4220 domain-containing protein</fullName>
    </recommendedName>
</protein>
<feature type="transmembrane region" description="Helical" evidence="1">
    <location>
        <begin position="47"/>
        <end position="72"/>
    </location>
</feature>
<accession>A0A0A9DCE8</accession>